<protein>
    <submittedName>
        <fullName evidence="1">Uncharacterized protein</fullName>
    </submittedName>
</protein>
<reference evidence="1 2" key="1">
    <citation type="submission" date="2022-12" db="EMBL/GenBank/DDBJ databases">
        <title>Coexistence and Characterization of a Novel Tigecycline Resistance gene tet(X) variant and blaNDM-1 in a Pseudomonas caeni Isolate of Chicken Origin.</title>
        <authorList>
            <person name="Lu X."/>
            <person name="Zhang L."/>
            <person name="Li R."/>
            <person name="Wang Z."/>
        </authorList>
    </citation>
    <scope>NUCLEOTIDE SEQUENCE [LARGE SCALE GENOMIC DNA]</scope>
    <source>
        <strain evidence="1 2">CE14</strain>
    </source>
</reference>
<dbReference type="Proteomes" id="UP001212189">
    <property type="component" value="Chromosome"/>
</dbReference>
<keyword evidence="2" id="KW-1185">Reference proteome</keyword>
<proteinExistence type="predicted"/>
<evidence type="ECO:0000313" key="2">
    <source>
        <dbReference type="Proteomes" id="UP001212189"/>
    </source>
</evidence>
<dbReference type="KEGG" id="dce:O6P33_07415"/>
<gene>
    <name evidence="1" type="ORF">O6P33_07415</name>
</gene>
<dbReference type="RefSeq" id="WP_269817155.1">
    <property type="nucleotide sequence ID" value="NZ_CP114976.1"/>
</dbReference>
<dbReference type="AlphaFoldDB" id="A0AAE9VMX9"/>
<evidence type="ECO:0000313" key="1">
    <source>
        <dbReference type="EMBL" id="WBE24213.1"/>
    </source>
</evidence>
<dbReference type="EMBL" id="CP114976">
    <property type="protein sequence ID" value="WBE24213.1"/>
    <property type="molecule type" value="Genomic_DNA"/>
</dbReference>
<name>A0AAE9VMX9_9GAMM</name>
<organism evidence="1 2">
    <name type="scientific">Denitrificimonas caeni</name>
    <dbReference type="NCBI Taxonomy" id="521720"/>
    <lineage>
        <taxon>Bacteria</taxon>
        <taxon>Pseudomonadati</taxon>
        <taxon>Pseudomonadota</taxon>
        <taxon>Gammaproteobacteria</taxon>
        <taxon>Pseudomonadales</taxon>
        <taxon>Pseudomonadaceae</taxon>
        <taxon>Denitrificimonas</taxon>
    </lineage>
</organism>
<accession>A0AAE9VMX9</accession>
<sequence length="93" mass="10780">MARLVWSLHAYQIILPDEQMDLFACQKERVHAVSRQLELDSNVDRTLCGSLLPAQPHWQALERQLLRAARFCPVCREKIQAQRKKAQPGWQSA</sequence>